<gene>
    <name evidence="2" type="ORF">PPENT_87.1.T0480063</name>
</gene>
<proteinExistence type="predicted"/>
<accession>A0A8S1UZF9</accession>
<dbReference type="Proteomes" id="UP000689195">
    <property type="component" value="Unassembled WGS sequence"/>
</dbReference>
<dbReference type="EMBL" id="CAJJDO010000048">
    <property type="protein sequence ID" value="CAD8167876.1"/>
    <property type="molecule type" value="Genomic_DNA"/>
</dbReference>
<dbReference type="PROSITE" id="PS50006">
    <property type="entry name" value="FHA_DOMAIN"/>
    <property type="match status" value="1"/>
</dbReference>
<feature type="domain" description="FHA" evidence="1">
    <location>
        <begin position="183"/>
        <end position="236"/>
    </location>
</feature>
<sequence length="262" mass="30640">MILSLATKNKKDFLRRIFNLSNYQFQIEQEQQQYFMDQVNTLRVPIDILSDISKEIFQKVVFRSITDGFTQDFDINNGFVLKDSTLAQLDQALLKDINCTYQQDEVLSLIYPTKLNNQSLIMVVNLSDDGIYEKVNNQKELFRGERYQVGLPSGSNKQTIEIQQDEIIINSQSFAIKEGMQIVFVKKIQDNKCEQIQMINPSDCSSRKHAHIKIQNGRIFLVDGFEKQVSKNGVWVLVKHQRFSNQNQYCFKDFRLAIRLKY</sequence>
<comment type="caution">
    <text evidence="2">The sequence shown here is derived from an EMBL/GenBank/DDBJ whole genome shotgun (WGS) entry which is preliminary data.</text>
</comment>
<evidence type="ECO:0000313" key="3">
    <source>
        <dbReference type="Proteomes" id="UP000689195"/>
    </source>
</evidence>
<keyword evidence="3" id="KW-1185">Reference proteome</keyword>
<evidence type="ECO:0000313" key="2">
    <source>
        <dbReference type="EMBL" id="CAD8167876.1"/>
    </source>
</evidence>
<reference evidence="2" key="1">
    <citation type="submission" date="2021-01" db="EMBL/GenBank/DDBJ databases">
        <authorList>
            <consortium name="Genoscope - CEA"/>
            <person name="William W."/>
        </authorList>
    </citation>
    <scope>NUCLEOTIDE SEQUENCE</scope>
</reference>
<dbReference type="AlphaFoldDB" id="A0A8S1UZF9"/>
<dbReference type="OrthoDB" id="301612at2759"/>
<protein>
    <recommendedName>
        <fullName evidence="1">FHA domain-containing protein</fullName>
    </recommendedName>
</protein>
<evidence type="ECO:0000259" key="1">
    <source>
        <dbReference type="PROSITE" id="PS50006"/>
    </source>
</evidence>
<organism evidence="2 3">
    <name type="scientific">Paramecium pentaurelia</name>
    <dbReference type="NCBI Taxonomy" id="43138"/>
    <lineage>
        <taxon>Eukaryota</taxon>
        <taxon>Sar</taxon>
        <taxon>Alveolata</taxon>
        <taxon>Ciliophora</taxon>
        <taxon>Intramacronucleata</taxon>
        <taxon>Oligohymenophorea</taxon>
        <taxon>Peniculida</taxon>
        <taxon>Parameciidae</taxon>
        <taxon>Paramecium</taxon>
    </lineage>
</organism>
<name>A0A8S1UZF9_9CILI</name>
<dbReference type="InterPro" id="IPR000253">
    <property type="entry name" value="FHA_dom"/>
</dbReference>